<organism evidence="1 2">
    <name type="scientific">Streptomyces angustmyceticus</name>
    <dbReference type="NCBI Taxonomy" id="285578"/>
    <lineage>
        <taxon>Bacteria</taxon>
        <taxon>Bacillati</taxon>
        <taxon>Actinomycetota</taxon>
        <taxon>Actinomycetes</taxon>
        <taxon>Kitasatosporales</taxon>
        <taxon>Streptomycetaceae</taxon>
        <taxon>Streptomyces</taxon>
    </lineage>
</organism>
<evidence type="ECO:0000313" key="2">
    <source>
        <dbReference type="Proteomes" id="UP000325598"/>
    </source>
</evidence>
<protein>
    <submittedName>
        <fullName evidence="1">Uncharacterized protein</fullName>
    </submittedName>
</protein>
<accession>A0A5J4LLQ9</accession>
<keyword evidence="2" id="KW-1185">Reference proteome</keyword>
<gene>
    <name evidence="1" type="ORF">San01_54700</name>
</gene>
<evidence type="ECO:0000313" key="1">
    <source>
        <dbReference type="EMBL" id="GES32982.1"/>
    </source>
</evidence>
<sequence>MRNHIGRFFELLLKVLLPAPGHHRATGTSPVVGCVDTPTMSLSVPRAADPYVWGPIRGEDVQLVRPYLVAHEQQMQRQADAGRCAGSLCDSPWMAVAS</sequence>
<reference evidence="1 2" key="1">
    <citation type="submission" date="2019-10" db="EMBL/GenBank/DDBJ databases">
        <title>Whole genome shotgun sequence of Streptomyces angustmyceticus NBRC 3934.</title>
        <authorList>
            <person name="Hosoyama A."/>
            <person name="Ichikawa N."/>
            <person name="Kimura A."/>
            <person name="Kitahashi Y."/>
            <person name="Komaki H."/>
            <person name="Uohara A."/>
        </authorList>
    </citation>
    <scope>NUCLEOTIDE SEQUENCE [LARGE SCALE GENOMIC DNA]</scope>
    <source>
        <strain evidence="1 2">NBRC 3934</strain>
    </source>
</reference>
<dbReference type="AlphaFoldDB" id="A0A5J4LLQ9"/>
<name>A0A5J4LLQ9_9ACTN</name>
<dbReference type="Proteomes" id="UP000325598">
    <property type="component" value="Unassembled WGS sequence"/>
</dbReference>
<comment type="caution">
    <text evidence="1">The sequence shown here is derived from an EMBL/GenBank/DDBJ whole genome shotgun (WGS) entry which is preliminary data.</text>
</comment>
<proteinExistence type="predicted"/>
<dbReference type="EMBL" id="BLAG01000016">
    <property type="protein sequence ID" value="GES32982.1"/>
    <property type="molecule type" value="Genomic_DNA"/>
</dbReference>